<evidence type="ECO:0000313" key="1">
    <source>
        <dbReference type="EMBL" id="RSH83300.1"/>
    </source>
</evidence>
<organism evidence="1 2">
    <name type="scientific">Apiotrichum porosum</name>
    <dbReference type="NCBI Taxonomy" id="105984"/>
    <lineage>
        <taxon>Eukaryota</taxon>
        <taxon>Fungi</taxon>
        <taxon>Dikarya</taxon>
        <taxon>Basidiomycota</taxon>
        <taxon>Agaricomycotina</taxon>
        <taxon>Tremellomycetes</taxon>
        <taxon>Trichosporonales</taxon>
        <taxon>Trichosporonaceae</taxon>
        <taxon>Apiotrichum</taxon>
    </lineage>
</organism>
<dbReference type="EMBL" id="RSCE01000004">
    <property type="protein sequence ID" value="RSH83300.1"/>
    <property type="molecule type" value="Genomic_DNA"/>
</dbReference>
<dbReference type="OrthoDB" id="16434at2759"/>
<reference evidence="1 2" key="1">
    <citation type="submission" date="2018-11" db="EMBL/GenBank/DDBJ databases">
        <title>Genome sequence of Apiotrichum porosum DSM 27194.</title>
        <authorList>
            <person name="Aliyu H."/>
            <person name="Gorte O."/>
            <person name="Ochsenreither K."/>
        </authorList>
    </citation>
    <scope>NUCLEOTIDE SEQUENCE [LARGE SCALE GENOMIC DNA]</scope>
    <source>
        <strain evidence="1 2">DSM 27194</strain>
    </source>
</reference>
<gene>
    <name evidence="1" type="ORF">EHS24_006975</name>
</gene>
<dbReference type="Proteomes" id="UP000279236">
    <property type="component" value="Unassembled WGS sequence"/>
</dbReference>
<dbReference type="AlphaFoldDB" id="A0A427XWT3"/>
<dbReference type="RefSeq" id="XP_028477252.1">
    <property type="nucleotide sequence ID" value="XM_028622360.1"/>
</dbReference>
<dbReference type="GeneID" id="39591518"/>
<protein>
    <submittedName>
        <fullName evidence="1">Uncharacterized protein</fullName>
    </submittedName>
</protein>
<evidence type="ECO:0000313" key="2">
    <source>
        <dbReference type="Proteomes" id="UP000279236"/>
    </source>
</evidence>
<keyword evidence="2" id="KW-1185">Reference proteome</keyword>
<proteinExistence type="predicted"/>
<sequence length="144" mass="15710">MKPPAFKLPVLLAQLPKSGLNALVRPVKWPANSFYKVSHTDLKFRETEGKINVGGKAWGQLFWRGKLMEPTSVPAPRIRGCLKNQFVTVNYSTLNAAEKAEVDGAAAVLEAQREAWAASAIERAQESALRRQAARTGAPVRATA</sequence>
<name>A0A427XWT3_9TREE</name>
<accession>A0A427XWT3</accession>
<comment type="caution">
    <text evidence="1">The sequence shown here is derived from an EMBL/GenBank/DDBJ whole genome shotgun (WGS) entry which is preliminary data.</text>
</comment>